<dbReference type="SUPFAM" id="SSF47148">
    <property type="entry name" value="Diol dehydratase, gamma subunit"/>
    <property type="match status" value="1"/>
</dbReference>
<dbReference type="HOGENOM" id="CLU_120853_1_0_11"/>
<dbReference type="RefSeq" id="WP_013473005.1">
    <property type="nucleotide sequence ID" value="NC_014814.1"/>
</dbReference>
<dbReference type="NCBIfam" id="NF011974">
    <property type="entry name" value="PRK15443.2-1"/>
    <property type="match status" value="1"/>
</dbReference>
<keyword evidence="2" id="KW-1185">Reference proteome</keyword>
<dbReference type="InterPro" id="IPR003207">
    <property type="entry name" value="Ppandiol/glycerol_DeHydtase_su"/>
</dbReference>
<proteinExistence type="predicted"/>
<accession>E6TKK4</accession>
<reference evidence="1 2" key="1">
    <citation type="journal article" date="2011" name="Stand. Genomic Sci.">
        <title>Complete genome sequence of Mycobacterium sp. strain (Spyr1) and reclassification to Mycobacterium gilvum Spyr1.</title>
        <authorList>
            <person name="Kallimanis A."/>
            <person name="Karabika E."/>
            <person name="Mavromatis K."/>
            <person name="Lapidus A."/>
            <person name="Labutti K.M."/>
            <person name="Liolios K."/>
            <person name="Ivanova N."/>
            <person name="Goodwin L."/>
            <person name="Woyke T."/>
            <person name="Velentzas A.D."/>
            <person name="Perisynakis A."/>
            <person name="Ouzounis C.C."/>
            <person name="Kyrpides N.C."/>
            <person name="Koukkou A.I."/>
            <person name="Drainas C."/>
        </authorList>
    </citation>
    <scope>NUCLEOTIDE SEQUENCE [LARGE SCALE GENOMIC DNA]</scope>
    <source>
        <strain evidence="2">DSM 45189 / LMG 24558 / Spyr1</strain>
    </source>
</reference>
<dbReference type="Gene3D" id="1.10.1510.20">
    <property type="entry name" value="Propanediol/glycerol dehydratase, small subunit"/>
    <property type="match status" value="1"/>
</dbReference>
<dbReference type="KEGG" id="msp:Mspyr1_49350"/>
<gene>
    <name evidence="1" type="ordered locus">Mspyr1_49350</name>
</gene>
<organism evidence="1 2">
    <name type="scientific">Mycolicibacterium gilvum (strain DSM 45189 / LMG 24558 / Spyr1)</name>
    <name type="common">Mycobacterium gilvum</name>
    <dbReference type="NCBI Taxonomy" id="278137"/>
    <lineage>
        <taxon>Bacteria</taxon>
        <taxon>Bacillati</taxon>
        <taxon>Actinomycetota</taxon>
        <taxon>Actinomycetes</taxon>
        <taxon>Mycobacteriales</taxon>
        <taxon>Mycobacteriaceae</taxon>
        <taxon>Mycolicibacterium</taxon>
    </lineage>
</organism>
<protein>
    <submittedName>
        <fullName evidence="1">Propanediol dehydratase, small subunit</fullName>
    </submittedName>
</protein>
<dbReference type="Proteomes" id="UP000008916">
    <property type="component" value="Chromosome"/>
</dbReference>
<evidence type="ECO:0000313" key="1">
    <source>
        <dbReference type="EMBL" id="ADU01470.1"/>
    </source>
</evidence>
<dbReference type="InterPro" id="IPR036091">
    <property type="entry name" value="Prodiol/glycerol_DeHase__sf_su"/>
</dbReference>
<name>E6TKK4_MYCSR</name>
<dbReference type="Pfam" id="PF02287">
    <property type="entry name" value="Dehydratase_SU"/>
    <property type="match status" value="1"/>
</dbReference>
<dbReference type="AlphaFoldDB" id="E6TKK4"/>
<dbReference type="EMBL" id="CP002385">
    <property type="protein sequence ID" value="ADU01470.1"/>
    <property type="molecule type" value="Genomic_DNA"/>
</dbReference>
<evidence type="ECO:0000313" key="2">
    <source>
        <dbReference type="Proteomes" id="UP000008916"/>
    </source>
</evidence>
<sequence>MSEITTQNAVDGKLGLGDLRMDPAVLEYQAAVAEEGGNPQLAENFRRAAELATIDDDTVMALYEALRPHRSTAAELDELHSSLIARGAPRCAALVEQAAAVYARRGLLR</sequence>